<dbReference type="EMBL" id="CP002541">
    <property type="protein sequence ID" value="ADY14288.1"/>
    <property type="molecule type" value="Genomic_DNA"/>
</dbReference>
<reference evidence="6" key="1">
    <citation type="submission" date="2011-02" db="EMBL/GenBank/DDBJ databases">
        <title>Complete sequence of Spirochaeta sp. Buddy.</title>
        <authorList>
            <person name="Lucas S."/>
            <person name="Copeland A."/>
            <person name="Lapidus A."/>
            <person name="Cheng J.-F."/>
            <person name="Goodwin L."/>
            <person name="Pitluck S."/>
            <person name="Zeytun A."/>
            <person name="Detter J.C."/>
            <person name="Han C."/>
            <person name="Tapia R."/>
            <person name="Land M."/>
            <person name="Hauser L."/>
            <person name="Kyrpides N."/>
            <person name="Ivanova N."/>
            <person name="Mikhailova N."/>
            <person name="Pagani I."/>
            <person name="Ritalahti K.M."/>
            <person name="Loeffler F.E."/>
            <person name="Woyke T."/>
        </authorList>
    </citation>
    <scope>NUCLEOTIDE SEQUENCE [LARGE SCALE GENOMIC DNA]</scope>
    <source>
        <strain evidence="6">ATCC BAA-1886 / DSM 22777 / Buddy</strain>
    </source>
</reference>
<dbReference type="SUPFAM" id="SSF140931">
    <property type="entry name" value="Fic-like"/>
    <property type="match status" value="1"/>
</dbReference>
<feature type="domain" description="Fido" evidence="4">
    <location>
        <begin position="108"/>
        <end position="266"/>
    </location>
</feature>
<evidence type="ECO:0000313" key="5">
    <source>
        <dbReference type="EMBL" id="ADY14288.1"/>
    </source>
</evidence>
<dbReference type="InterPro" id="IPR040198">
    <property type="entry name" value="Fido_containing"/>
</dbReference>
<dbReference type="OrthoDB" id="9813719at2"/>
<gene>
    <name evidence="5" type="ordered locus">SpiBuddy_2475</name>
</gene>
<dbReference type="PANTHER" id="PTHR13504:SF38">
    <property type="entry name" value="FIDO DOMAIN-CONTAINING PROTEIN"/>
    <property type="match status" value="1"/>
</dbReference>
<name>F0RRM9_SPHGB</name>
<dbReference type="InterPro" id="IPR036597">
    <property type="entry name" value="Fido-like_dom_sf"/>
</dbReference>
<dbReference type="HOGENOM" id="CLU_046381_0_0_12"/>
<evidence type="ECO:0000256" key="3">
    <source>
        <dbReference type="PIRSR" id="PIRSR640198-3"/>
    </source>
</evidence>
<dbReference type="Pfam" id="PF02661">
    <property type="entry name" value="Fic"/>
    <property type="match status" value="1"/>
</dbReference>
<accession>F0RRM9</accession>
<dbReference type="Gene3D" id="1.10.3290.10">
    <property type="entry name" value="Fido-like domain"/>
    <property type="match status" value="1"/>
</dbReference>
<evidence type="ECO:0000313" key="6">
    <source>
        <dbReference type="Proteomes" id="UP000008466"/>
    </source>
</evidence>
<feature type="active site" evidence="1">
    <location>
        <position position="197"/>
    </location>
</feature>
<proteinExistence type="predicted"/>
<keyword evidence="6" id="KW-1185">Reference proteome</keyword>
<keyword evidence="2" id="KW-0547">Nucleotide-binding</keyword>
<dbReference type="PROSITE" id="PS51459">
    <property type="entry name" value="FIDO"/>
    <property type="match status" value="1"/>
</dbReference>
<keyword evidence="2" id="KW-0067">ATP-binding</keyword>
<sequence length="350" mass="40319">MHQFDYIKLKESSWDSEVLSFVAQIREHKGKQELYLRQKPVELERLIEVAKIQSTDSSNRIEGIGTSSARMRDLVQERTTPKNRDEQEIVGYRDVLNTIHESYEHIPLKSDIILQLHRDLLAYTDKTFGGKFKNSQNYTTETHTDGSSFTRFTPLEPFETPMAVDAICSSYQQARENQVIDPLILIPIFICDFLCIHSFNDGNGRLSRLLTTLLLYQSGFIVGKYISMEQKIEKSKDTYYDVLEKASNSWRDRKNDYVPFIKYFLGIVLNCYRDFETRLGSVDFKSTPYEIVRKAVGDTLGVFTKTQILELCPSLGSSSVEAALKRLKEEGIIFRLGGGRSTTYIRNHNQ</sequence>
<dbReference type="KEGG" id="sbu:SpiBuddy_2475"/>
<dbReference type="PANTHER" id="PTHR13504">
    <property type="entry name" value="FIDO DOMAIN-CONTAINING PROTEIN DDB_G0283145"/>
    <property type="match status" value="1"/>
</dbReference>
<dbReference type="RefSeq" id="WP_013608133.1">
    <property type="nucleotide sequence ID" value="NC_015152.1"/>
</dbReference>
<dbReference type="InterPro" id="IPR003812">
    <property type="entry name" value="Fido"/>
</dbReference>
<dbReference type="eggNOG" id="COG3177">
    <property type="taxonomic scope" value="Bacteria"/>
</dbReference>
<protein>
    <submittedName>
        <fullName evidence="5">Filamentation induced by cAMP protein Fic</fullName>
    </submittedName>
</protein>
<dbReference type="STRING" id="158189.SpiBuddy_2475"/>
<dbReference type="Proteomes" id="UP000008466">
    <property type="component" value="Chromosome"/>
</dbReference>
<evidence type="ECO:0000256" key="1">
    <source>
        <dbReference type="PIRSR" id="PIRSR640198-1"/>
    </source>
</evidence>
<feature type="binding site" evidence="2">
    <location>
        <begin position="201"/>
        <end position="208"/>
    </location>
    <ligand>
        <name>ATP</name>
        <dbReference type="ChEBI" id="CHEBI:30616"/>
    </ligand>
</feature>
<organism evidence="5 6">
    <name type="scientific">Sphaerochaeta globosa (strain ATCC BAA-1886 / DSM 22777 / Buddy)</name>
    <name type="common">Spirochaeta sp. (strain Buddy)</name>
    <dbReference type="NCBI Taxonomy" id="158189"/>
    <lineage>
        <taxon>Bacteria</taxon>
        <taxon>Pseudomonadati</taxon>
        <taxon>Spirochaetota</taxon>
        <taxon>Spirochaetia</taxon>
        <taxon>Spirochaetales</taxon>
        <taxon>Sphaerochaetaceae</taxon>
        <taxon>Sphaerochaeta</taxon>
    </lineage>
</organism>
<dbReference type="GO" id="GO:0005524">
    <property type="term" value="F:ATP binding"/>
    <property type="evidence" value="ECO:0007669"/>
    <property type="project" value="UniProtKB-KW"/>
</dbReference>
<evidence type="ECO:0000256" key="2">
    <source>
        <dbReference type="PIRSR" id="PIRSR640198-2"/>
    </source>
</evidence>
<feature type="binding site" evidence="2">
    <location>
        <begin position="239"/>
        <end position="240"/>
    </location>
    <ligand>
        <name>ATP</name>
        <dbReference type="ChEBI" id="CHEBI:30616"/>
    </ligand>
</feature>
<dbReference type="AlphaFoldDB" id="F0RRM9"/>
<feature type="site" description="Important for autoinhibition of adenylyltransferase activity" evidence="3">
    <location>
        <position position="62"/>
    </location>
</feature>
<evidence type="ECO:0000259" key="4">
    <source>
        <dbReference type="PROSITE" id="PS51459"/>
    </source>
</evidence>